<dbReference type="AlphaFoldDB" id="A0AAN7C0P4"/>
<evidence type="ECO:0000313" key="1">
    <source>
        <dbReference type="EMBL" id="KAK4233169.1"/>
    </source>
</evidence>
<comment type="caution">
    <text evidence="1">The sequence shown here is derived from an EMBL/GenBank/DDBJ whole genome shotgun (WGS) entry which is preliminary data.</text>
</comment>
<name>A0AAN7C0P4_9PEZI</name>
<sequence length="92" mass="10774">MRARQYWRVNAFEGHRSVAFHSRFNERENIRGNPTRIQFTTPCPYQTIIYCFELENGGGYFQTVNVAANSGYSYDVGFAFKSWMVMVNPNYP</sequence>
<evidence type="ECO:0000313" key="2">
    <source>
        <dbReference type="Proteomes" id="UP001303760"/>
    </source>
</evidence>
<accession>A0AAN7C0P4</accession>
<reference evidence="1" key="2">
    <citation type="submission" date="2023-05" db="EMBL/GenBank/DDBJ databases">
        <authorList>
            <consortium name="Lawrence Berkeley National Laboratory"/>
            <person name="Steindorff A."/>
            <person name="Hensen N."/>
            <person name="Bonometti L."/>
            <person name="Westerberg I."/>
            <person name="Brannstrom I.O."/>
            <person name="Guillou S."/>
            <person name="Cros-Aarteil S."/>
            <person name="Calhoun S."/>
            <person name="Haridas S."/>
            <person name="Kuo A."/>
            <person name="Mondo S."/>
            <person name="Pangilinan J."/>
            <person name="Riley R."/>
            <person name="Labutti K."/>
            <person name="Andreopoulos B."/>
            <person name="Lipzen A."/>
            <person name="Chen C."/>
            <person name="Yanf M."/>
            <person name="Daum C."/>
            <person name="Ng V."/>
            <person name="Clum A."/>
            <person name="Ohm R."/>
            <person name="Martin F."/>
            <person name="Silar P."/>
            <person name="Natvig D."/>
            <person name="Lalanne C."/>
            <person name="Gautier V."/>
            <person name="Ament-Velasquez S.L."/>
            <person name="Kruys A."/>
            <person name="Hutchinson M.I."/>
            <person name="Powell A.J."/>
            <person name="Barry K."/>
            <person name="Miller A.N."/>
            <person name="Grigoriev I.V."/>
            <person name="Debuchy R."/>
            <person name="Gladieux P."/>
            <person name="Thoren M.H."/>
            <person name="Johannesson H."/>
        </authorList>
    </citation>
    <scope>NUCLEOTIDE SEQUENCE</scope>
    <source>
        <strain evidence="1">CBS 532.94</strain>
    </source>
</reference>
<keyword evidence="2" id="KW-1185">Reference proteome</keyword>
<protein>
    <submittedName>
        <fullName evidence="1">Uncharacterized protein</fullName>
    </submittedName>
</protein>
<organism evidence="1 2">
    <name type="scientific">Achaetomium macrosporum</name>
    <dbReference type="NCBI Taxonomy" id="79813"/>
    <lineage>
        <taxon>Eukaryota</taxon>
        <taxon>Fungi</taxon>
        <taxon>Dikarya</taxon>
        <taxon>Ascomycota</taxon>
        <taxon>Pezizomycotina</taxon>
        <taxon>Sordariomycetes</taxon>
        <taxon>Sordariomycetidae</taxon>
        <taxon>Sordariales</taxon>
        <taxon>Chaetomiaceae</taxon>
        <taxon>Achaetomium</taxon>
    </lineage>
</organism>
<dbReference type="Proteomes" id="UP001303760">
    <property type="component" value="Unassembled WGS sequence"/>
</dbReference>
<reference evidence="1" key="1">
    <citation type="journal article" date="2023" name="Mol. Phylogenet. Evol.">
        <title>Genome-scale phylogeny and comparative genomics of the fungal order Sordariales.</title>
        <authorList>
            <person name="Hensen N."/>
            <person name="Bonometti L."/>
            <person name="Westerberg I."/>
            <person name="Brannstrom I.O."/>
            <person name="Guillou S."/>
            <person name="Cros-Aarteil S."/>
            <person name="Calhoun S."/>
            <person name="Haridas S."/>
            <person name="Kuo A."/>
            <person name="Mondo S."/>
            <person name="Pangilinan J."/>
            <person name="Riley R."/>
            <person name="LaButti K."/>
            <person name="Andreopoulos B."/>
            <person name="Lipzen A."/>
            <person name="Chen C."/>
            <person name="Yan M."/>
            <person name="Daum C."/>
            <person name="Ng V."/>
            <person name="Clum A."/>
            <person name="Steindorff A."/>
            <person name="Ohm R.A."/>
            <person name="Martin F."/>
            <person name="Silar P."/>
            <person name="Natvig D.O."/>
            <person name="Lalanne C."/>
            <person name="Gautier V."/>
            <person name="Ament-Velasquez S.L."/>
            <person name="Kruys A."/>
            <person name="Hutchinson M.I."/>
            <person name="Powell A.J."/>
            <person name="Barry K."/>
            <person name="Miller A.N."/>
            <person name="Grigoriev I.V."/>
            <person name="Debuchy R."/>
            <person name="Gladieux P."/>
            <person name="Hiltunen Thoren M."/>
            <person name="Johannesson H."/>
        </authorList>
    </citation>
    <scope>NUCLEOTIDE SEQUENCE</scope>
    <source>
        <strain evidence="1">CBS 532.94</strain>
    </source>
</reference>
<dbReference type="EMBL" id="MU860643">
    <property type="protein sequence ID" value="KAK4233169.1"/>
    <property type="molecule type" value="Genomic_DNA"/>
</dbReference>
<gene>
    <name evidence="1" type="ORF">C8A03DRAFT_19700</name>
</gene>
<proteinExistence type="predicted"/>